<gene>
    <name evidence="2" type="ORF">SISSUDRAFT_594855</name>
</gene>
<evidence type="ECO:0000313" key="3">
    <source>
        <dbReference type="Proteomes" id="UP000076798"/>
    </source>
</evidence>
<dbReference type="PROSITE" id="PS50181">
    <property type="entry name" value="FBOX"/>
    <property type="match status" value="1"/>
</dbReference>
<dbReference type="Gene3D" id="2.130.10.10">
    <property type="entry name" value="YVTN repeat-like/Quinoprotein amine dehydrogenase"/>
    <property type="match status" value="1"/>
</dbReference>
<organism evidence="2 3">
    <name type="scientific">Sistotremastrum suecicum HHB10207 ss-3</name>
    <dbReference type="NCBI Taxonomy" id="1314776"/>
    <lineage>
        <taxon>Eukaryota</taxon>
        <taxon>Fungi</taxon>
        <taxon>Dikarya</taxon>
        <taxon>Basidiomycota</taxon>
        <taxon>Agaricomycotina</taxon>
        <taxon>Agaricomycetes</taxon>
        <taxon>Sistotremastrales</taxon>
        <taxon>Sistotremastraceae</taxon>
        <taxon>Sistotremastrum</taxon>
    </lineage>
</organism>
<dbReference type="Proteomes" id="UP000076798">
    <property type="component" value="Unassembled WGS sequence"/>
</dbReference>
<proteinExistence type="predicted"/>
<sequence length="486" mass="54119">MSKRPLSPAASGPPLKRLHHEVARPEPRLILNFDSSLYDELVVHIFSYLTAVELCTVHTCNRHWARLAQDNQLWKALFIREFGTRLRGKGANPPQHDRHTKPLPTRAPQHKEVDWKWMYRISSNWRTGHCVVHDLSSKEDESDLDLLLPAPTILAGDLTFTAPSQLSREPKVKVHKRSRESLSLRSRIFPSGANVMITCMAIDQSSAATNQTRVAVFYSTGAFSTFSVATSGTELEVYIPPTPGERTSPIQQAAYHHPFLVTLSATSTLSLYDVIPGKIKHRQTLSSFSSYPPNSLVLSSPSQNSFRLLLSYSTPVYPAHWSVGMVELMISATSSTVSSSRNIRAFELPFTWLSGESMQASVDQWNRKLRHVVATDTDGKWVVIAGADNNNIQVYRLRTKASPGSLTFVRTLHGHADRLASLSVADGRCVSLGDGGEVWIWDLERGWGVQVGGQLVGSGSRSHVVFDDRRILCIGSRGVEERRFDI</sequence>
<dbReference type="Pfam" id="PF25499">
    <property type="entry name" value="Beta-prop_pof12"/>
    <property type="match status" value="1"/>
</dbReference>
<dbReference type="AlphaFoldDB" id="A0A166I7I4"/>
<dbReference type="EMBL" id="KV428007">
    <property type="protein sequence ID" value="KZT43479.1"/>
    <property type="molecule type" value="Genomic_DNA"/>
</dbReference>
<dbReference type="OrthoDB" id="3219396at2759"/>
<dbReference type="InterPro" id="IPR050995">
    <property type="entry name" value="WD-F-box_domain-protein"/>
</dbReference>
<evidence type="ECO:0000313" key="2">
    <source>
        <dbReference type="EMBL" id="KZT43479.1"/>
    </source>
</evidence>
<protein>
    <recommendedName>
        <fullName evidence="1">F-box domain-containing protein</fullName>
    </recommendedName>
</protein>
<dbReference type="SUPFAM" id="SSF81383">
    <property type="entry name" value="F-box domain"/>
    <property type="match status" value="1"/>
</dbReference>
<dbReference type="InterPro" id="IPR036047">
    <property type="entry name" value="F-box-like_dom_sf"/>
</dbReference>
<dbReference type="InterPro" id="IPR036322">
    <property type="entry name" value="WD40_repeat_dom_sf"/>
</dbReference>
<dbReference type="InterPro" id="IPR015943">
    <property type="entry name" value="WD40/YVTN_repeat-like_dom_sf"/>
</dbReference>
<dbReference type="PANTHER" id="PTHR14604">
    <property type="entry name" value="WD40 REPEAT PF20"/>
    <property type="match status" value="1"/>
</dbReference>
<reference evidence="2 3" key="1">
    <citation type="journal article" date="2016" name="Mol. Biol. Evol.">
        <title>Comparative Genomics of Early-Diverging Mushroom-Forming Fungi Provides Insights into the Origins of Lignocellulose Decay Capabilities.</title>
        <authorList>
            <person name="Nagy L.G."/>
            <person name="Riley R."/>
            <person name="Tritt A."/>
            <person name="Adam C."/>
            <person name="Daum C."/>
            <person name="Floudas D."/>
            <person name="Sun H."/>
            <person name="Yadav J.S."/>
            <person name="Pangilinan J."/>
            <person name="Larsson K.H."/>
            <person name="Matsuura K."/>
            <person name="Barry K."/>
            <person name="Labutti K."/>
            <person name="Kuo R."/>
            <person name="Ohm R.A."/>
            <person name="Bhattacharya S.S."/>
            <person name="Shirouzu T."/>
            <person name="Yoshinaga Y."/>
            <person name="Martin F.M."/>
            <person name="Grigoriev I.V."/>
            <person name="Hibbett D.S."/>
        </authorList>
    </citation>
    <scope>NUCLEOTIDE SEQUENCE [LARGE SCALE GENOMIC DNA]</scope>
    <source>
        <strain evidence="2 3">HHB10207 ss-3</strain>
    </source>
</reference>
<name>A0A166I7I4_9AGAM</name>
<dbReference type="STRING" id="1314776.A0A166I7I4"/>
<keyword evidence="3" id="KW-1185">Reference proteome</keyword>
<evidence type="ECO:0000259" key="1">
    <source>
        <dbReference type="PROSITE" id="PS50181"/>
    </source>
</evidence>
<dbReference type="Gene3D" id="1.20.1280.50">
    <property type="match status" value="1"/>
</dbReference>
<dbReference type="Pfam" id="PF12937">
    <property type="entry name" value="F-box-like"/>
    <property type="match status" value="1"/>
</dbReference>
<dbReference type="InterPro" id="IPR001810">
    <property type="entry name" value="F-box_dom"/>
</dbReference>
<feature type="domain" description="F-box" evidence="1">
    <location>
        <begin position="31"/>
        <end position="77"/>
    </location>
</feature>
<accession>A0A166I7I4</accession>
<dbReference type="PANTHER" id="PTHR14604:SF4">
    <property type="entry name" value="F-BOX DOMAIN-CONTAINING PROTEIN"/>
    <property type="match status" value="1"/>
</dbReference>
<dbReference type="SUPFAM" id="SSF50978">
    <property type="entry name" value="WD40 repeat-like"/>
    <property type="match status" value="1"/>
</dbReference>